<dbReference type="EMBL" id="CM044704">
    <property type="protein sequence ID" value="KAI5666373.1"/>
    <property type="molecule type" value="Genomic_DNA"/>
</dbReference>
<dbReference type="Proteomes" id="UP001060085">
    <property type="component" value="Linkage Group LG04"/>
</dbReference>
<name>A0ACC0AZD6_CATRO</name>
<evidence type="ECO:0000313" key="1">
    <source>
        <dbReference type="EMBL" id="KAI5666373.1"/>
    </source>
</evidence>
<proteinExistence type="predicted"/>
<comment type="caution">
    <text evidence="1">The sequence shown here is derived from an EMBL/GenBank/DDBJ whole genome shotgun (WGS) entry which is preliminary data.</text>
</comment>
<organism evidence="1 2">
    <name type="scientific">Catharanthus roseus</name>
    <name type="common">Madagascar periwinkle</name>
    <name type="synonym">Vinca rosea</name>
    <dbReference type="NCBI Taxonomy" id="4058"/>
    <lineage>
        <taxon>Eukaryota</taxon>
        <taxon>Viridiplantae</taxon>
        <taxon>Streptophyta</taxon>
        <taxon>Embryophyta</taxon>
        <taxon>Tracheophyta</taxon>
        <taxon>Spermatophyta</taxon>
        <taxon>Magnoliopsida</taxon>
        <taxon>eudicotyledons</taxon>
        <taxon>Gunneridae</taxon>
        <taxon>Pentapetalae</taxon>
        <taxon>asterids</taxon>
        <taxon>lamiids</taxon>
        <taxon>Gentianales</taxon>
        <taxon>Apocynaceae</taxon>
        <taxon>Rauvolfioideae</taxon>
        <taxon>Vinceae</taxon>
        <taxon>Catharanthinae</taxon>
        <taxon>Catharanthus</taxon>
    </lineage>
</organism>
<keyword evidence="2" id="KW-1185">Reference proteome</keyword>
<accession>A0ACC0AZD6</accession>
<protein>
    <submittedName>
        <fullName evidence="1">Uncharacterized protein</fullName>
    </submittedName>
</protein>
<gene>
    <name evidence="1" type="ORF">M9H77_16226</name>
</gene>
<reference evidence="2" key="1">
    <citation type="journal article" date="2023" name="Nat. Plants">
        <title>Single-cell RNA sequencing provides a high-resolution roadmap for understanding the multicellular compartmentation of specialized metabolism.</title>
        <authorList>
            <person name="Sun S."/>
            <person name="Shen X."/>
            <person name="Li Y."/>
            <person name="Li Y."/>
            <person name="Wang S."/>
            <person name="Li R."/>
            <person name="Zhang H."/>
            <person name="Shen G."/>
            <person name="Guo B."/>
            <person name="Wei J."/>
            <person name="Xu J."/>
            <person name="St-Pierre B."/>
            <person name="Chen S."/>
            <person name="Sun C."/>
        </authorList>
    </citation>
    <scope>NUCLEOTIDE SEQUENCE [LARGE SCALE GENOMIC DNA]</scope>
</reference>
<sequence>MVESPRTPIAPNDDYVLGSLKGMDLNFMGQDAGPTRPAQASRSFAAASIAAAGLEPIELTAACIAPCGSPIAPAATPFAAQRRWPPFPRSGRGSSDPYNSGIRARKRLQLSGALVDRRPDIRVNSDFSIPDLQSPWICFKEASSIPSLFISMNVDSFESVLAENSVKVCSRVYDCAAFKFCGLDADFSNSDHEDDPKQLEVQKCDTAQMWAPGSSNGPIAWKEARHLQNLLICVSPIKIMK</sequence>
<evidence type="ECO:0000313" key="2">
    <source>
        <dbReference type="Proteomes" id="UP001060085"/>
    </source>
</evidence>